<organism evidence="2">
    <name type="scientific">termite gut metagenome</name>
    <dbReference type="NCBI Taxonomy" id="433724"/>
    <lineage>
        <taxon>unclassified sequences</taxon>
        <taxon>metagenomes</taxon>
        <taxon>organismal metagenomes</taxon>
    </lineage>
</organism>
<dbReference type="InterPro" id="IPR036397">
    <property type="entry name" value="RNaseH_sf"/>
</dbReference>
<dbReference type="InterPro" id="IPR038717">
    <property type="entry name" value="Tc1-like_DDE_dom"/>
</dbReference>
<proteinExistence type="predicted"/>
<feature type="domain" description="Tc1-like transposase DDE" evidence="1">
    <location>
        <begin position="9"/>
        <end position="134"/>
    </location>
</feature>
<accession>A0A5J4QF85</accession>
<dbReference type="EMBL" id="SNRY01003526">
    <property type="protein sequence ID" value="KAA6320646.1"/>
    <property type="molecule type" value="Genomic_DNA"/>
</dbReference>
<dbReference type="AlphaFoldDB" id="A0A5J4QF85"/>
<dbReference type="GO" id="GO:0003676">
    <property type="term" value="F:nucleic acid binding"/>
    <property type="evidence" value="ECO:0007669"/>
    <property type="project" value="InterPro"/>
</dbReference>
<sequence length="163" mass="19682">MSNTATVSCKWSIREEQPKICQPRRGKARKTIFGCISPWEGCLIEQVEEKGNTRPFFSFLLKVVRACEGKKVYMPLENVKFHHGKRLQPVLKRFEHRTELLFLPPYSPDLNPMERVWWLMRKRITHNRWLKTMEQRAEEFEKWGRKTQPEQITRICNLIEYIY</sequence>
<evidence type="ECO:0000313" key="2">
    <source>
        <dbReference type="EMBL" id="KAA6320646.1"/>
    </source>
</evidence>
<comment type="caution">
    <text evidence="2">The sequence shown here is derived from an EMBL/GenBank/DDBJ whole genome shotgun (WGS) entry which is preliminary data.</text>
</comment>
<dbReference type="Pfam" id="PF13358">
    <property type="entry name" value="DDE_3"/>
    <property type="match status" value="1"/>
</dbReference>
<gene>
    <name evidence="2" type="ORF">EZS27_029608</name>
</gene>
<reference evidence="2" key="1">
    <citation type="submission" date="2019-03" db="EMBL/GenBank/DDBJ databases">
        <title>Single cell metagenomics reveals metabolic interactions within the superorganism composed of flagellate Streblomastix strix and complex community of Bacteroidetes bacteria on its surface.</title>
        <authorList>
            <person name="Treitli S.C."/>
            <person name="Kolisko M."/>
            <person name="Husnik F."/>
            <person name="Keeling P."/>
            <person name="Hampl V."/>
        </authorList>
    </citation>
    <scope>NUCLEOTIDE SEQUENCE</scope>
    <source>
        <strain evidence="2">STM</strain>
    </source>
</reference>
<dbReference type="Gene3D" id="3.30.420.10">
    <property type="entry name" value="Ribonuclease H-like superfamily/Ribonuclease H"/>
    <property type="match status" value="1"/>
</dbReference>
<protein>
    <recommendedName>
        <fullName evidence="1">Tc1-like transposase DDE domain-containing protein</fullName>
    </recommendedName>
</protein>
<evidence type="ECO:0000259" key="1">
    <source>
        <dbReference type="Pfam" id="PF13358"/>
    </source>
</evidence>
<name>A0A5J4QF85_9ZZZZ</name>